<keyword evidence="1" id="KW-0732">Signal</keyword>
<dbReference type="EMBL" id="VORU01000003">
    <property type="protein sequence ID" value="TXD69986.1"/>
    <property type="molecule type" value="Genomic_DNA"/>
</dbReference>
<feature type="chain" id="PRO_5022688620" description="DUF4402 domain-containing protein" evidence="1">
    <location>
        <begin position="26"/>
        <end position="286"/>
    </location>
</feature>
<name>A0A5C6YSI3_9FLAO</name>
<dbReference type="RefSeq" id="WP_111814437.1">
    <property type="nucleotide sequence ID" value="NZ_UEFO01000002.1"/>
</dbReference>
<evidence type="ECO:0008006" key="4">
    <source>
        <dbReference type="Google" id="ProtNLM"/>
    </source>
</evidence>
<organism evidence="2 3">
    <name type="scientific">Aequorivita lipolytica</name>
    <dbReference type="NCBI Taxonomy" id="153267"/>
    <lineage>
        <taxon>Bacteria</taxon>
        <taxon>Pseudomonadati</taxon>
        <taxon>Bacteroidota</taxon>
        <taxon>Flavobacteriia</taxon>
        <taxon>Flavobacteriales</taxon>
        <taxon>Flavobacteriaceae</taxon>
        <taxon>Aequorivita</taxon>
    </lineage>
</organism>
<evidence type="ECO:0000256" key="1">
    <source>
        <dbReference type="SAM" id="SignalP"/>
    </source>
</evidence>
<dbReference type="OrthoDB" id="1430919at2"/>
<proteinExistence type="predicted"/>
<reference evidence="2 3" key="1">
    <citation type="submission" date="2019-08" db="EMBL/GenBank/DDBJ databases">
        <title>Genome of Aequorivita lipolytica Y10-2 (type strain).</title>
        <authorList>
            <person name="Bowman J.P."/>
        </authorList>
    </citation>
    <scope>NUCLEOTIDE SEQUENCE [LARGE SCALE GENOMIC DNA]</scope>
    <source>
        <strain evidence="2 3">Y10-2</strain>
    </source>
</reference>
<comment type="caution">
    <text evidence="2">The sequence shown here is derived from an EMBL/GenBank/DDBJ whole genome shotgun (WGS) entry which is preliminary data.</text>
</comment>
<dbReference type="Proteomes" id="UP000321945">
    <property type="component" value="Unassembled WGS sequence"/>
</dbReference>
<sequence length="286" mass="31080">MKIKLPTLWSAFATALFLSANISYAQVGINTTTPNGILEISSPNQGVVLPRLALTATNVMAPATNPQTGTIPTGTVVYNTNTNNVITGGINYSVTPGMYVWITNRWIPQFDRKQSMLYKSNLDLRPVSSGGYVNISGLANKSFNPTYTGTYRLSISVNYGGGNAKAPNPGPNPDQSDGNLNIAKASGKFRLNFGGTNYDIPVHAYSTSYTAGTGTNYFAIWQEYYTTNYITLTANSPVNFSLTFDQDDLTEFYDNGNTTVYSDQFDGRGRISFDLPCTVELTFVGD</sequence>
<gene>
    <name evidence="2" type="ORF">ESV24_06015</name>
</gene>
<dbReference type="AlphaFoldDB" id="A0A5C6YSI3"/>
<evidence type="ECO:0000313" key="3">
    <source>
        <dbReference type="Proteomes" id="UP000321945"/>
    </source>
</evidence>
<protein>
    <recommendedName>
        <fullName evidence="4">DUF4402 domain-containing protein</fullName>
    </recommendedName>
</protein>
<evidence type="ECO:0000313" key="2">
    <source>
        <dbReference type="EMBL" id="TXD69986.1"/>
    </source>
</evidence>
<accession>A0A5C6YSI3</accession>
<keyword evidence="3" id="KW-1185">Reference proteome</keyword>
<feature type="signal peptide" evidence="1">
    <location>
        <begin position="1"/>
        <end position="25"/>
    </location>
</feature>